<comment type="caution">
    <text evidence="8">The sequence shown here is derived from an EMBL/GenBank/DDBJ whole genome shotgun (WGS) entry which is preliminary data.</text>
</comment>
<dbReference type="PANTHER" id="PTHR45649">
    <property type="entry name" value="AMINO-ACID PERMEASE BAT1"/>
    <property type="match status" value="1"/>
</dbReference>
<accession>W9XLH0</accession>
<evidence type="ECO:0000313" key="8">
    <source>
        <dbReference type="EMBL" id="EXJ78180.1"/>
    </source>
</evidence>
<dbReference type="GeneID" id="19173425"/>
<evidence type="ECO:0000256" key="6">
    <source>
        <dbReference type="SAM" id="MobiDB-lite"/>
    </source>
</evidence>
<protein>
    <submittedName>
        <fullName evidence="8">Uncharacterized protein</fullName>
    </submittedName>
</protein>
<evidence type="ECO:0000256" key="5">
    <source>
        <dbReference type="ARBA" id="ARBA00023136"/>
    </source>
</evidence>
<feature type="transmembrane region" description="Helical" evidence="7">
    <location>
        <begin position="20"/>
        <end position="41"/>
    </location>
</feature>
<feature type="transmembrane region" description="Helical" evidence="7">
    <location>
        <begin position="53"/>
        <end position="72"/>
    </location>
</feature>
<dbReference type="EMBL" id="AMGY01000009">
    <property type="protein sequence ID" value="EXJ78180.1"/>
    <property type="molecule type" value="Genomic_DNA"/>
</dbReference>
<keyword evidence="3 7" id="KW-0812">Transmembrane</keyword>
<reference evidence="8 9" key="1">
    <citation type="submission" date="2013-03" db="EMBL/GenBank/DDBJ databases">
        <title>The Genome Sequence of Capronia epimyces CBS 606.96.</title>
        <authorList>
            <consortium name="The Broad Institute Genomics Platform"/>
            <person name="Cuomo C."/>
            <person name="de Hoog S."/>
            <person name="Gorbushina A."/>
            <person name="Walker B."/>
            <person name="Young S.K."/>
            <person name="Zeng Q."/>
            <person name="Gargeya S."/>
            <person name="Fitzgerald M."/>
            <person name="Haas B."/>
            <person name="Abouelleil A."/>
            <person name="Allen A.W."/>
            <person name="Alvarado L."/>
            <person name="Arachchi H.M."/>
            <person name="Berlin A.M."/>
            <person name="Chapman S.B."/>
            <person name="Gainer-Dewar J."/>
            <person name="Goldberg J."/>
            <person name="Griggs A."/>
            <person name="Gujja S."/>
            <person name="Hansen M."/>
            <person name="Howarth C."/>
            <person name="Imamovic A."/>
            <person name="Ireland A."/>
            <person name="Larimer J."/>
            <person name="McCowan C."/>
            <person name="Murphy C."/>
            <person name="Pearson M."/>
            <person name="Poon T.W."/>
            <person name="Priest M."/>
            <person name="Roberts A."/>
            <person name="Saif S."/>
            <person name="Shea T."/>
            <person name="Sisk P."/>
            <person name="Sykes S."/>
            <person name="Wortman J."/>
            <person name="Nusbaum C."/>
            <person name="Birren B."/>
        </authorList>
    </citation>
    <scope>NUCLEOTIDE SEQUENCE [LARGE SCALE GENOMIC DNA]</scope>
    <source>
        <strain evidence="8 9">CBS 606.96</strain>
    </source>
</reference>
<dbReference type="HOGENOM" id="CLU_1981384_0_0_1"/>
<proteinExistence type="predicted"/>
<evidence type="ECO:0000256" key="4">
    <source>
        <dbReference type="ARBA" id="ARBA00022989"/>
    </source>
</evidence>
<evidence type="ECO:0000313" key="9">
    <source>
        <dbReference type="Proteomes" id="UP000019478"/>
    </source>
</evidence>
<dbReference type="AlphaFoldDB" id="W9XLH0"/>
<keyword evidence="4 7" id="KW-1133">Transmembrane helix</keyword>
<gene>
    <name evidence="8" type="ORF">A1O3_09341</name>
</gene>
<dbReference type="GO" id="GO:0022857">
    <property type="term" value="F:transmembrane transporter activity"/>
    <property type="evidence" value="ECO:0007669"/>
    <property type="project" value="UniProtKB-ARBA"/>
</dbReference>
<keyword evidence="5 7" id="KW-0472">Membrane</keyword>
<evidence type="ECO:0000256" key="3">
    <source>
        <dbReference type="ARBA" id="ARBA00022692"/>
    </source>
</evidence>
<name>W9XLH0_9EURO</name>
<keyword evidence="9" id="KW-1185">Reference proteome</keyword>
<dbReference type="OrthoDB" id="2417308at2759"/>
<evidence type="ECO:0000256" key="2">
    <source>
        <dbReference type="ARBA" id="ARBA00022448"/>
    </source>
</evidence>
<feature type="region of interest" description="Disordered" evidence="6">
    <location>
        <begin position="92"/>
        <end position="118"/>
    </location>
</feature>
<comment type="subcellular location">
    <subcellularLocation>
        <location evidence="1">Membrane</location>
        <topology evidence="1">Multi-pass membrane protein</topology>
    </subcellularLocation>
</comment>
<evidence type="ECO:0000256" key="1">
    <source>
        <dbReference type="ARBA" id="ARBA00004141"/>
    </source>
</evidence>
<dbReference type="GO" id="GO:0016020">
    <property type="term" value="C:membrane"/>
    <property type="evidence" value="ECO:0007669"/>
    <property type="project" value="UniProtKB-SubCell"/>
</dbReference>
<evidence type="ECO:0000256" key="7">
    <source>
        <dbReference type="SAM" id="Phobius"/>
    </source>
</evidence>
<dbReference type="Proteomes" id="UP000019478">
    <property type="component" value="Unassembled WGS sequence"/>
</dbReference>
<dbReference type="RefSeq" id="XP_007737625.1">
    <property type="nucleotide sequence ID" value="XM_007739435.1"/>
</dbReference>
<feature type="compositionally biased region" description="Basic and acidic residues" evidence="6">
    <location>
        <begin position="95"/>
        <end position="109"/>
    </location>
</feature>
<dbReference type="PANTHER" id="PTHR45649:SF26">
    <property type="entry name" value="OS04G0435100 PROTEIN"/>
    <property type="match status" value="1"/>
</dbReference>
<keyword evidence="2" id="KW-0813">Transport</keyword>
<sequence length="126" mass="13637">MLCTRRAGVPKTPYNLGKFAYPCCVVSILYCMTAVVLIMIPSVSPITASNMNYSILIFFVSLLAMLVAWLAGARKSYRAPVLEFIVGSVSTIDGKNGHENENQSQHENDADALGKPNPTTIALGEQ</sequence>
<dbReference type="STRING" id="1182542.W9XLH0"/>
<organism evidence="8 9">
    <name type="scientific">Capronia epimyces CBS 606.96</name>
    <dbReference type="NCBI Taxonomy" id="1182542"/>
    <lineage>
        <taxon>Eukaryota</taxon>
        <taxon>Fungi</taxon>
        <taxon>Dikarya</taxon>
        <taxon>Ascomycota</taxon>
        <taxon>Pezizomycotina</taxon>
        <taxon>Eurotiomycetes</taxon>
        <taxon>Chaetothyriomycetidae</taxon>
        <taxon>Chaetothyriales</taxon>
        <taxon>Herpotrichiellaceae</taxon>
        <taxon>Capronia</taxon>
    </lineage>
</organism>